<dbReference type="SUPFAM" id="SSF88659">
    <property type="entry name" value="Sigma3 and sigma4 domains of RNA polymerase sigma factors"/>
    <property type="match status" value="1"/>
</dbReference>
<dbReference type="Proteomes" id="UP000461730">
    <property type="component" value="Unassembled WGS sequence"/>
</dbReference>
<comment type="similarity">
    <text evidence="1">Belongs to the sigma-70 factor family. ECF subfamily.</text>
</comment>
<evidence type="ECO:0000313" key="8">
    <source>
        <dbReference type="Proteomes" id="UP000461730"/>
    </source>
</evidence>
<organism evidence="7 8">
    <name type="scientific">Chitinophaga tropicalis</name>
    <dbReference type="NCBI Taxonomy" id="2683588"/>
    <lineage>
        <taxon>Bacteria</taxon>
        <taxon>Pseudomonadati</taxon>
        <taxon>Bacteroidota</taxon>
        <taxon>Chitinophagia</taxon>
        <taxon>Chitinophagales</taxon>
        <taxon>Chitinophagaceae</taxon>
        <taxon>Chitinophaga</taxon>
    </lineage>
</organism>
<keyword evidence="8" id="KW-1185">Reference proteome</keyword>
<keyword evidence="4" id="KW-0804">Transcription</keyword>
<dbReference type="Pfam" id="PF04542">
    <property type="entry name" value="Sigma70_r2"/>
    <property type="match status" value="1"/>
</dbReference>
<dbReference type="GO" id="GO:0016987">
    <property type="term" value="F:sigma factor activity"/>
    <property type="evidence" value="ECO:0007669"/>
    <property type="project" value="UniProtKB-KW"/>
</dbReference>
<dbReference type="Gene3D" id="1.10.1740.10">
    <property type="match status" value="1"/>
</dbReference>
<evidence type="ECO:0000259" key="5">
    <source>
        <dbReference type="Pfam" id="PF04542"/>
    </source>
</evidence>
<gene>
    <name evidence="7" type="ORF">GO493_05350</name>
</gene>
<protein>
    <submittedName>
        <fullName evidence="7">RNA polymerase sigma-70 factor</fullName>
    </submittedName>
</protein>
<dbReference type="InterPro" id="IPR013249">
    <property type="entry name" value="RNA_pol_sigma70_r4_t2"/>
</dbReference>
<evidence type="ECO:0000256" key="1">
    <source>
        <dbReference type="ARBA" id="ARBA00010641"/>
    </source>
</evidence>
<dbReference type="PANTHER" id="PTHR43133">
    <property type="entry name" value="RNA POLYMERASE ECF-TYPE SIGMA FACTO"/>
    <property type="match status" value="1"/>
</dbReference>
<dbReference type="PANTHER" id="PTHR43133:SF46">
    <property type="entry name" value="RNA POLYMERASE SIGMA-70 FACTOR ECF SUBFAMILY"/>
    <property type="match status" value="1"/>
</dbReference>
<dbReference type="InterPro" id="IPR014284">
    <property type="entry name" value="RNA_pol_sigma-70_dom"/>
</dbReference>
<dbReference type="InterPro" id="IPR014327">
    <property type="entry name" value="RNA_pol_sigma70_bacteroid"/>
</dbReference>
<keyword evidence="3" id="KW-0731">Sigma factor</keyword>
<dbReference type="EMBL" id="WRXN01000001">
    <property type="protein sequence ID" value="MVT07677.1"/>
    <property type="molecule type" value="Genomic_DNA"/>
</dbReference>
<feature type="domain" description="RNA polymerase sigma-70 region 2" evidence="5">
    <location>
        <begin position="14"/>
        <end position="79"/>
    </location>
</feature>
<dbReference type="Gene3D" id="1.10.10.10">
    <property type="entry name" value="Winged helix-like DNA-binding domain superfamily/Winged helix DNA-binding domain"/>
    <property type="match status" value="1"/>
</dbReference>
<dbReference type="NCBIfam" id="TIGR02985">
    <property type="entry name" value="Sig70_bacteroi1"/>
    <property type="match status" value="1"/>
</dbReference>
<dbReference type="NCBIfam" id="TIGR02937">
    <property type="entry name" value="sigma70-ECF"/>
    <property type="match status" value="1"/>
</dbReference>
<evidence type="ECO:0000256" key="2">
    <source>
        <dbReference type="ARBA" id="ARBA00023015"/>
    </source>
</evidence>
<evidence type="ECO:0000256" key="3">
    <source>
        <dbReference type="ARBA" id="ARBA00023082"/>
    </source>
</evidence>
<evidence type="ECO:0000313" key="7">
    <source>
        <dbReference type="EMBL" id="MVT07677.1"/>
    </source>
</evidence>
<dbReference type="Pfam" id="PF08281">
    <property type="entry name" value="Sigma70_r4_2"/>
    <property type="match status" value="1"/>
</dbReference>
<dbReference type="GO" id="GO:0006352">
    <property type="term" value="P:DNA-templated transcription initiation"/>
    <property type="evidence" value="ECO:0007669"/>
    <property type="project" value="InterPro"/>
</dbReference>
<dbReference type="AlphaFoldDB" id="A0A7K1TZY7"/>
<reference evidence="7 8" key="1">
    <citation type="submission" date="2019-12" db="EMBL/GenBank/DDBJ databases">
        <title>Chitinophaga sp. strain ysch24 (GDMCC 1.1355), whole genome shotgun sequence.</title>
        <authorList>
            <person name="Zhang X."/>
        </authorList>
    </citation>
    <scope>NUCLEOTIDE SEQUENCE [LARGE SCALE GENOMIC DNA]</scope>
    <source>
        <strain evidence="8">ysch24</strain>
    </source>
</reference>
<evidence type="ECO:0000259" key="6">
    <source>
        <dbReference type="Pfam" id="PF08281"/>
    </source>
</evidence>
<accession>A0A7K1TZY7</accession>
<evidence type="ECO:0000256" key="4">
    <source>
        <dbReference type="ARBA" id="ARBA00023163"/>
    </source>
</evidence>
<dbReference type="RefSeq" id="WP_157305060.1">
    <property type="nucleotide sequence ID" value="NZ_WRXN01000001.1"/>
</dbReference>
<sequence>MSPSQQLNSVFKEIYRKYYPRVYATAYSLLRQHEKAQDISQSVFLRLWEGWDTITPENLESYLVTMAKHAVLNEFRKNAVQARYKTYLKERFQESTDNVEEQAILRQQLSLLEEAVQQLPTRQQEAWRLSREKGMTYKEIGEAMHISKTSVKELLQKAVQALKSALQSFRSYLLV</sequence>
<dbReference type="InterPro" id="IPR039425">
    <property type="entry name" value="RNA_pol_sigma-70-like"/>
</dbReference>
<name>A0A7K1TZY7_9BACT</name>
<dbReference type="InterPro" id="IPR013324">
    <property type="entry name" value="RNA_pol_sigma_r3/r4-like"/>
</dbReference>
<dbReference type="CDD" id="cd06171">
    <property type="entry name" value="Sigma70_r4"/>
    <property type="match status" value="1"/>
</dbReference>
<proteinExistence type="inferred from homology"/>
<dbReference type="GO" id="GO:0003677">
    <property type="term" value="F:DNA binding"/>
    <property type="evidence" value="ECO:0007669"/>
    <property type="project" value="InterPro"/>
</dbReference>
<dbReference type="SUPFAM" id="SSF88946">
    <property type="entry name" value="Sigma2 domain of RNA polymerase sigma factors"/>
    <property type="match status" value="1"/>
</dbReference>
<keyword evidence="2" id="KW-0805">Transcription regulation</keyword>
<feature type="domain" description="RNA polymerase sigma factor 70 region 4 type 2" evidence="6">
    <location>
        <begin position="111"/>
        <end position="162"/>
    </location>
</feature>
<dbReference type="InterPro" id="IPR036388">
    <property type="entry name" value="WH-like_DNA-bd_sf"/>
</dbReference>
<dbReference type="InterPro" id="IPR013325">
    <property type="entry name" value="RNA_pol_sigma_r2"/>
</dbReference>
<dbReference type="InterPro" id="IPR007627">
    <property type="entry name" value="RNA_pol_sigma70_r2"/>
</dbReference>
<comment type="caution">
    <text evidence="7">The sequence shown here is derived from an EMBL/GenBank/DDBJ whole genome shotgun (WGS) entry which is preliminary data.</text>
</comment>